<name>E4SN63_LACAR</name>
<dbReference type="PATRIC" id="fig|695560.3.peg.729"/>
<organism evidence="1 2">
    <name type="scientific">Lactobacillus amylovorus (strain GRL 1112)</name>
    <dbReference type="NCBI Taxonomy" id="695560"/>
    <lineage>
        <taxon>Bacteria</taxon>
        <taxon>Bacillati</taxon>
        <taxon>Bacillota</taxon>
        <taxon>Bacilli</taxon>
        <taxon>Lactobacillales</taxon>
        <taxon>Lactobacillaceae</taxon>
        <taxon>Lactobacillus</taxon>
    </lineage>
</organism>
<sequence length="88" mass="10051">MIIKNTIYGDKTGLLDPKVKARLDTNHLYSEKNIEHPVTLDNLDFKSMRGGYPEIKTDNLRVAENDILMKNARKSPYFNAGIDRAKLT</sequence>
<dbReference type="KEGG" id="lam:LA2_03660"/>
<evidence type="ECO:0000313" key="2">
    <source>
        <dbReference type="Proteomes" id="UP000007033"/>
    </source>
</evidence>
<accession>E4SN63</accession>
<dbReference type="AlphaFoldDB" id="E4SN63"/>
<proteinExistence type="predicted"/>
<gene>
    <name evidence="1" type="ordered locus">LA2_03660</name>
</gene>
<dbReference type="Proteomes" id="UP000007033">
    <property type="component" value="Chromosome"/>
</dbReference>
<protein>
    <submittedName>
        <fullName evidence="1">Uncharacterized protein</fullName>
    </submittedName>
</protein>
<dbReference type="HOGENOM" id="CLU_2465035_0_0_9"/>
<evidence type="ECO:0000313" key="1">
    <source>
        <dbReference type="EMBL" id="ADQ58710.1"/>
    </source>
</evidence>
<dbReference type="RefSeq" id="WP_013437514.1">
    <property type="nucleotide sequence ID" value="NC_014724.1"/>
</dbReference>
<dbReference type="EMBL" id="CP002338">
    <property type="protein sequence ID" value="ADQ58710.1"/>
    <property type="molecule type" value="Genomic_DNA"/>
</dbReference>
<reference evidence="1 2" key="1">
    <citation type="journal article" date="2011" name="J. Bacteriol.">
        <title>Genome sequence of Lactobacillus amylovorus GRL1112.</title>
        <authorList>
            <person name="Kant R."/>
            <person name="Paulin L."/>
            <person name="Alatalo E."/>
            <person name="de Vos W.M."/>
            <person name="Palva A."/>
        </authorList>
    </citation>
    <scope>NUCLEOTIDE SEQUENCE [LARGE SCALE GENOMIC DNA]</scope>
    <source>
        <strain evidence="1 2">GRL 1112</strain>
    </source>
</reference>